<gene>
    <name evidence="1" type="ORF">HXX08_25015</name>
    <name evidence="2" type="ORF">OZ401_005077</name>
</gene>
<keyword evidence="4" id="KW-1185">Reference proteome</keyword>
<sequence length="314" mass="36386">MVAHWKIGQGFAIRYGGRGNIQWFKGKEFDQLARGFHQGVSPLSPFGLALEAANSAVGFLQWWESRKSRLLQEAQYEERRIGWLADILEVWYQELDNGEMRRDTIHYLDREVSKLVEKLEQNKLTDVPSSFLLQVERTTESLMQMNMRMDKILRESAPNFVLPDVDLPQRYEYKPYFEVLENEEIFKKYIEVANKIIEATSFVFLGLQFASKAFRLSPMGMVLTGVLWTAPKLWELVKKFNDDKKNQRIQDFIALINLMVEVRSADALLSLFVKLPPVTRVYTLEEMLNNGEGRLLPAEDSLLLLAEPEAENNS</sequence>
<dbReference type="EMBL" id="JACATZ010000004">
    <property type="protein sequence ID" value="NWJ49132.1"/>
    <property type="molecule type" value="Genomic_DNA"/>
</dbReference>
<keyword evidence="2" id="KW-0614">Plasmid</keyword>
<evidence type="ECO:0000313" key="1">
    <source>
        <dbReference type="EMBL" id="NWJ49132.1"/>
    </source>
</evidence>
<name>A0A8T7MB66_9CHLR</name>
<reference evidence="2" key="2">
    <citation type="journal article" date="2024" name="Nature">
        <title>Anoxygenic phototroph of the Chloroflexota uses a type I reaction centre.</title>
        <authorList>
            <person name="Tsuji J.M."/>
            <person name="Shaw N.A."/>
            <person name="Nagashima S."/>
            <person name="Venkiteswaran J.J."/>
            <person name="Schiff S.L."/>
            <person name="Watanabe T."/>
            <person name="Fukui M."/>
            <person name="Hanada S."/>
            <person name="Tank M."/>
            <person name="Neufeld J.D."/>
        </authorList>
    </citation>
    <scope>NUCLEOTIDE SEQUENCE</scope>
    <source>
        <strain evidence="2">L227-S17</strain>
        <plasmid evidence="2 4">unnamed3</plasmid>
    </source>
</reference>
<reference evidence="1 3" key="1">
    <citation type="submission" date="2020-06" db="EMBL/GenBank/DDBJ databases">
        <title>Anoxygenic phototrophic Chloroflexota member uses a Type I reaction center.</title>
        <authorList>
            <person name="Tsuji J.M."/>
            <person name="Shaw N.A."/>
            <person name="Nagashima S."/>
            <person name="Venkiteswaran J."/>
            <person name="Schiff S.L."/>
            <person name="Hanada S."/>
            <person name="Tank M."/>
            <person name="Neufeld J.D."/>
        </authorList>
    </citation>
    <scope>NUCLEOTIDE SEQUENCE [LARGE SCALE GENOMIC DNA]</scope>
    <source>
        <strain evidence="1">L227-S17</strain>
    </source>
</reference>
<dbReference type="Proteomes" id="UP001431572">
    <property type="component" value="Plasmid unnamed3"/>
</dbReference>
<evidence type="ECO:0000313" key="3">
    <source>
        <dbReference type="Proteomes" id="UP000521676"/>
    </source>
</evidence>
<organism evidence="1 3">
    <name type="scientific">Candidatus Chlorohelix allophototropha</name>
    <dbReference type="NCBI Taxonomy" id="3003348"/>
    <lineage>
        <taxon>Bacteria</taxon>
        <taxon>Bacillati</taxon>
        <taxon>Chloroflexota</taxon>
        <taxon>Chloroflexia</taxon>
        <taxon>Candidatus Chloroheliales</taxon>
        <taxon>Candidatus Chloroheliaceae</taxon>
        <taxon>Candidatus Chlorohelix</taxon>
    </lineage>
</organism>
<dbReference type="EMBL" id="CP128403">
    <property type="protein sequence ID" value="WJW70441.1"/>
    <property type="molecule type" value="Genomic_DNA"/>
</dbReference>
<evidence type="ECO:0000313" key="2">
    <source>
        <dbReference type="EMBL" id="WJW70441.1"/>
    </source>
</evidence>
<dbReference type="Proteomes" id="UP000521676">
    <property type="component" value="Unassembled WGS sequence"/>
</dbReference>
<accession>A0A8T7MB66</accession>
<evidence type="ECO:0000313" key="4">
    <source>
        <dbReference type="Proteomes" id="UP001431572"/>
    </source>
</evidence>
<geneLocation type="plasmid" evidence="2 4">
    <name>unnamed3</name>
</geneLocation>
<dbReference type="RefSeq" id="WP_341472308.1">
    <property type="nucleotide sequence ID" value="NZ_CP128403.1"/>
</dbReference>
<protein>
    <submittedName>
        <fullName evidence="1">Uncharacterized protein</fullName>
    </submittedName>
</protein>
<proteinExistence type="predicted"/>
<dbReference type="AlphaFoldDB" id="A0A8T7MB66"/>